<comment type="caution">
    <text evidence="1">The sequence shown here is derived from an EMBL/GenBank/DDBJ whole genome shotgun (WGS) entry which is preliminary data.</text>
</comment>
<dbReference type="AlphaFoldDB" id="A0A0V1JTD5"/>
<name>A0A0V1JTD5_TRIPS</name>
<gene>
    <name evidence="1" type="ORF">T4C_13610</name>
</gene>
<accession>A0A0V1JTD5</accession>
<dbReference type="EMBL" id="JYDV01000048">
    <property type="protein sequence ID" value="KRZ38235.1"/>
    <property type="molecule type" value="Genomic_DNA"/>
</dbReference>
<dbReference type="Proteomes" id="UP000054826">
    <property type="component" value="Unassembled WGS sequence"/>
</dbReference>
<reference evidence="1 2" key="1">
    <citation type="submission" date="2015-01" db="EMBL/GenBank/DDBJ databases">
        <title>Evolution of Trichinella species and genotypes.</title>
        <authorList>
            <person name="Korhonen P.K."/>
            <person name="Edoardo P."/>
            <person name="Giuseppe L.R."/>
            <person name="Gasser R.B."/>
        </authorList>
    </citation>
    <scope>NUCLEOTIDE SEQUENCE [LARGE SCALE GENOMIC DNA]</scope>
    <source>
        <strain evidence="1">ISS176</strain>
    </source>
</reference>
<proteinExistence type="predicted"/>
<protein>
    <submittedName>
        <fullName evidence="1">Uncharacterized protein</fullName>
    </submittedName>
</protein>
<evidence type="ECO:0000313" key="1">
    <source>
        <dbReference type="EMBL" id="KRZ38235.1"/>
    </source>
</evidence>
<organism evidence="1 2">
    <name type="scientific">Trichinella pseudospiralis</name>
    <name type="common">Parasitic roundworm</name>
    <dbReference type="NCBI Taxonomy" id="6337"/>
    <lineage>
        <taxon>Eukaryota</taxon>
        <taxon>Metazoa</taxon>
        <taxon>Ecdysozoa</taxon>
        <taxon>Nematoda</taxon>
        <taxon>Enoplea</taxon>
        <taxon>Dorylaimia</taxon>
        <taxon>Trichinellida</taxon>
        <taxon>Trichinellidae</taxon>
        <taxon>Trichinella</taxon>
    </lineage>
</organism>
<evidence type="ECO:0000313" key="2">
    <source>
        <dbReference type="Proteomes" id="UP000054826"/>
    </source>
</evidence>
<sequence>MDGILEIEEYFNMNLSRNQLHCVKKRGFYGNNEFKKFSNVTDINTRFSRLVQMFINLSCIICLHRSSRNSNANEQQLSYEGEAFEENHQCHSSNNLFTTLTYASQGILKNVNKIDSDKCIVFQ</sequence>